<feature type="domain" description="Cytochrome c" evidence="10">
    <location>
        <begin position="55"/>
        <end position="142"/>
    </location>
</feature>
<reference evidence="11 12" key="1">
    <citation type="submission" date="2024-06" db="EMBL/GenBank/DDBJ databases">
        <authorList>
            <person name="Li Z."/>
            <person name="Jiang Y."/>
        </authorList>
    </citation>
    <scope>NUCLEOTIDE SEQUENCE [LARGE SCALE GENOMIC DNA]</scope>
    <source>
        <strain evidence="11 12">HSW-8</strain>
    </source>
</reference>
<dbReference type="Gene3D" id="1.10.760.10">
    <property type="entry name" value="Cytochrome c-like domain"/>
    <property type="match status" value="2"/>
</dbReference>
<dbReference type="PRINTS" id="PR00606">
    <property type="entry name" value="CYTCHROMECID"/>
</dbReference>
<comment type="caution">
    <text evidence="11">The sequence shown here is derived from an EMBL/GenBank/DDBJ whole genome shotgun (WGS) entry which is preliminary data.</text>
</comment>
<evidence type="ECO:0000256" key="4">
    <source>
        <dbReference type="ARBA" id="ARBA00022723"/>
    </source>
</evidence>
<dbReference type="InterPro" id="IPR051459">
    <property type="entry name" value="Cytochrome_c-type_DH"/>
</dbReference>
<keyword evidence="4 8" id="KW-0479">Metal-binding</keyword>
<dbReference type="EMBL" id="JBEPIJ010000013">
    <property type="protein sequence ID" value="MES0874703.1"/>
    <property type="molecule type" value="Genomic_DNA"/>
</dbReference>
<dbReference type="SUPFAM" id="SSF46626">
    <property type="entry name" value="Cytochrome c"/>
    <property type="match status" value="2"/>
</dbReference>
<organism evidence="11 12">
    <name type="scientific">Sinimarinibacterium thermocellulolyticum</name>
    <dbReference type="NCBI Taxonomy" id="3170016"/>
    <lineage>
        <taxon>Bacteria</taxon>
        <taxon>Pseudomonadati</taxon>
        <taxon>Pseudomonadota</taxon>
        <taxon>Gammaproteobacteria</taxon>
        <taxon>Nevskiales</taxon>
        <taxon>Nevskiaceae</taxon>
        <taxon>Sinimarinibacterium</taxon>
    </lineage>
</organism>
<evidence type="ECO:0000313" key="11">
    <source>
        <dbReference type="EMBL" id="MES0874703.1"/>
    </source>
</evidence>
<dbReference type="InterPro" id="IPR009056">
    <property type="entry name" value="Cyt_c-like_dom"/>
</dbReference>
<dbReference type="RefSeq" id="WP_352890019.1">
    <property type="nucleotide sequence ID" value="NZ_JBEPIJ010000013.1"/>
</dbReference>
<feature type="chain" id="PRO_5046396391" description="Cytochrome c-551" evidence="9">
    <location>
        <begin position="25"/>
        <end position="325"/>
    </location>
</feature>
<feature type="domain" description="Cytochrome c" evidence="10">
    <location>
        <begin position="233"/>
        <end position="318"/>
    </location>
</feature>
<dbReference type="PANTHER" id="PTHR35008:SF8">
    <property type="entry name" value="ALCOHOL DEHYDROGENASE CYTOCHROME C SUBUNIT"/>
    <property type="match status" value="1"/>
</dbReference>
<evidence type="ECO:0000256" key="2">
    <source>
        <dbReference type="ARBA" id="ARBA00022448"/>
    </source>
</evidence>
<evidence type="ECO:0000313" key="12">
    <source>
        <dbReference type="Proteomes" id="UP001465331"/>
    </source>
</evidence>
<proteinExistence type="predicted"/>
<keyword evidence="3 8" id="KW-0349">Heme</keyword>
<evidence type="ECO:0000256" key="8">
    <source>
        <dbReference type="PROSITE-ProRule" id="PRU00433"/>
    </source>
</evidence>
<evidence type="ECO:0000256" key="1">
    <source>
        <dbReference type="ARBA" id="ARBA00021020"/>
    </source>
</evidence>
<dbReference type="PANTHER" id="PTHR35008">
    <property type="entry name" value="BLL4482 PROTEIN-RELATED"/>
    <property type="match status" value="1"/>
</dbReference>
<dbReference type="Pfam" id="PF00034">
    <property type="entry name" value="Cytochrom_C"/>
    <property type="match status" value="2"/>
</dbReference>
<name>A0ABV2ABT5_9GAMM</name>
<evidence type="ECO:0000256" key="7">
    <source>
        <dbReference type="ARBA" id="ARBA00031244"/>
    </source>
</evidence>
<feature type="signal peptide" evidence="9">
    <location>
        <begin position="1"/>
        <end position="24"/>
    </location>
</feature>
<keyword evidence="6 8" id="KW-0408">Iron</keyword>
<dbReference type="PROSITE" id="PS51007">
    <property type="entry name" value="CYTC"/>
    <property type="match status" value="2"/>
</dbReference>
<keyword evidence="2" id="KW-0813">Transport</keyword>
<keyword evidence="5" id="KW-0249">Electron transport</keyword>
<evidence type="ECO:0000256" key="9">
    <source>
        <dbReference type="SAM" id="SignalP"/>
    </source>
</evidence>
<evidence type="ECO:0000259" key="10">
    <source>
        <dbReference type="PROSITE" id="PS51007"/>
    </source>
</evidence>
<dbReference type="InterPro" id="IPR002324">
    <property type="entry name" value="Cyt_c_ID"/>
</dbReference>
<accession>A0ABV2ABT5</accession>
<dbReference type="Proteomes" id="UP001465331">
    <property type="component" value="Unassembled WGS sequence"/>
</dbReference>
<sequence length="325" mass="34395">MSRSDLARVLFAMLCCAASGAASAGQLGRPATVDEIAAWDIDVRPDGQGLPRGSGTVAEGQVLYDDKCASCHGVFGESTEYMAIAGGVGSLGTDAPVRTVGSKLNYATTLWDYVYRAMPFAAPKSLGVDETYAIVAYVLHLNDILPADARLDQDSLPKVQMPNRDGYTTDHGMATVDGKPDVRNRACMKNCEAEVEITSRLPDGFVEQLYGDISTHFRHYGRPIKVAAPAPAEASVSGAALARQYACTACHGIEQAIVGPGFRAVYEKYRTAAAAEAELVRKLAEGTVGAWGAVPMPPQAHVPPADREALVRWILSGASDDAPGH</sequence>
<keyword evidence="12" id="KW-1185">Reference proteome</keyword>
<gene>
    <name evidence="11" type="ORF">ABSH63_11885</name>
</gene>
<keyword evidence="9" id="KW-0732">Signal</keyword>
<protein>
    <recommendedName>
        <fullName evidence="1">Cytochrome c-551</fullName>
    </recommendedName>
    <alternativeName>
        <fullName evidence="7">Cytochrome c551</fullName>
    </alternativeName>
</protein>
<evidence type="ECO:0000256" key="6">
    <source>
        <dbReference type="ARBA" id="ARBA00023004"/>
    </source>
</evidence>
<evidence type="ECO:0000256" key="5">
    <source>
        <dbReference type="ARBA" id="ARBA00022982"/>
    </source>
</evidence>
<evidence type="ECO:0000256" key="3">
    <source>
        <dbReference type="ARBA" id="ARBA00022617"/>
    </source>
</evidence>
<dbReference type="InterPro" id="IPR036909">
    <property type="entry name" value="Cyt_c-like_dom_sf"/>
</dbReference>